<evidence type="ECO:0000256" key="7">
    <source>
        <dbReference type="ARBA" id="ARBA00022475"/>
    </source>
</evidence>
<comment type="caution">
    <text evidence="20">The sequence shown here is derived from an EMBL/GenBank/DDBJ whole genome shotgun (WGS) entry which is preliminary data.</text>
</comment>
<comment type="similarity">
    <text evidence="4 19">Belongs to the CobS family.</text>
</comment>
<dbReference type="AlphaFoldDB" id="A0A418T097"/>
<evidence type="ECO:0000256" key="18">
    <source>
        <dbReference type="ARBA" id="ARBA00049504"/>
    </source>
</evidence>
<keyword evidence="12 19" id="KW-1133">Transmembrane helix</keyword>
<evidence type="ECO:0000313" key="21">
    <source>
        <dbReference type="Proteomes" id="UP000284202"/>
    </source>
</evidence>
<evidence type="ECO:0000256" key="3">
    <source>
        <dbReference type="ARBA" id="ARBA00004663"/>
    </source>
</evidence>
<evidence type="ECO:0000256" key="11">
    <source>
        <dbReference type="ARBA" id="ARBA00022842"/>
    </source>
</evidence>
<feature type="transmembrane region" description="Helical" evidence="19">
    <location>
        <begin position="140"/>
        <end position="161"/>
    </location>
</feature>
<dbReference type="PANTHER" id="PTHR34148:SF1">
    <property type="entry name" value="ADENOSYLCOBINAMIDE-GDP RIBAZOLETRANSFERASE"/>
    <property type="match status" value="1"/>
</dbReference>
<dbReference type="GO" id="GO:0008818">
    <property type="term" value="F:cobalamin 5'-phosphate synthase activity"/>
    <property type="evidence" value="ECO:0007669"/>
    <property type="project" value="UniProtKB-UniRule"/>
</dbReference>
<dbReference type="EC" id="2.7.8.26" evidence="5 19"/>
<dbReference type="UniPathway" id="UPA00148">
    <property type="reaction ID" value="UER00238"/>
</dbReference>
<name>A0A418T097_9RHOB</name>
<comment type="subcellular location">
    <subcellularLocation>
        <location evidence="2 19">Cell membrane</location>
        <topology evidence="2 19">Multi-pass membrane protein</topology>
    </subcellularLocation>
</comment>
<evidence type="ECO:0000256" key="2">
    <source>
        <dbReference type="ARBA" id="ARBA00004651"/>
    </source>
</evidence>
<keyword evidence="9 19" id="KW-0808">Transferase</keyword>
<feature type="transmembrane region" description="Helical" evidence="19">
    <location>
        <begin position="45"/>
        <end position="63"/>
    </location>
</feature>
<evidence type="ECO:0000256" key="19">
    <source>
        <dbReference type="HAMAP-Rule" id="MF_00719"/>
    </source>
</evidence>
<evidence type="ECO:0000256" key="16">
    <source>
        <dbReference type="ARBA" id="ARBA00032853"/>
    </source>
</evidence>
<comment type="cofactor">
    <cofactor evidence="1 19">
        <name>Mg(2+)</name>
        <dbReference type="ChEBI" id="CHEBI:18420"/>
    </cofactor>
</comment>
<keyword evidence="8 19" id="KW-0169">Cobalamin biosynthesis</keyword>
<dbReference type="GO" id="GO:0051073">
    <property type="term" value="F:adenosylcobinamide-GDP ribazoletransferase activity"/>
    <property type="evidence" value="ECO:0007669"/>
    <property type="project" value="UniProtKB-UniRule"/>
</dbReference>
<comment type="function">
    <text evidence="14 19">Joins adenosylcobinamide-GDP and alpha-ribazole to generate adenosylcobalamin (Ado-cobalamin). Also synthesizes adenosylcobalamin 5'-phosphate from adenosylcobinamide-GDP and alpha-ribazole 5'-phosphate.</text>
</comment>
<evidence type="ECO:0000256" key="4">
    <source>
        <dbReference type="ARBA" id="ARBA00010561"/>
    </source>
</evidence>
<dbReference type="OrthoDB" id="9794626at2"/>
<evidence type="ECO:0000256" key="14">
    <source>
        <dbReference type="ARBA" id="ARBA00025228"/>
    </source>
</evidence>
<keyword evidence="13 19" id="KW-0472">Membrane</keyword>
<sequence length="247" mass="25731">MAWQHSRRPALARWHQFVLALVFLTRLPLERLLPRHILSLAKSSWAFPLVGAIVGAIASLTFLLPGPSLLHAALALALAVWLTGALHEDGLADFADGAGGRDREDRLRIMRDSAIGSYGVIALILTSLIRVAAITALGPWHLIAAAACGRTAIILVLGGLLPARPDGLGHAAGTPGARNVGMVSVIALLFLLLAGDGAIFALIAGLLAMAVTIRQARVWLGGHTGDVLGAASVLTETAVLAAFALWI</sequence>
<reference evidence="21" key="1">
    <citation type="submission" date="2018-09" db="EMBL/GenBank/DDBJ databases">
        <title>Acidovorax cavernicola nov. sp. isolated from Gruta de las Maravillas (Aracena, Spain).</title>
        <authorList>
            <person name="Jurado V."/>
            <person name="Gutierrez-Patricio S."/>
            <person name="Gonzalez-Pimentel J.L."/>
            <person name="Miller A.Z."/>
            <person name="Laiz L."/>
            <person name="Saiz-Jimenez C."/>
        </authorList>
    </citation>
    <scope>NUCLEOTIDE SEQUENCE [LARGE SCALE GENOMIC DNA]</scope>
    <source>
        <strain evidence="21">1011MAR3C25</strain>
    </source>
</reference>
<comment type="catalytic activity">
    <reaction evidence="17 19">
        <text>alpha-ribazole + adenosylcob(III)inamide-GDP = adenosylcob(III)alamin + GMP + H(+)</text>
        <dbReference type="Rhea" id="RHEA:16049"/>
        <dbReference type="ChEBI" id="CHEBI:10329"/>
        <dbReference type="ChEBI" id="CHEBI:15378"/>
        <dbReference type="ChEBI" id="CHEBI:18408"/>
        <dbReference type="ChEBI" id="CHEBI:58115"/>
        <dbReference type="ChEBI" id="CHEBI:60487"/>
        <dbReference type="EC" id="2.7.8.26"/>
    </reaction>
</comment>
<evidence type="ECO:0000256" key="12">
    <source>
        <dbReference type="ARBA" id="ARBA00022989"/>
    </source>
</evidence>
<evidence type="ECO:0000256" key="17">
    <source>
        <dbReference type="ARBA" id="ARBA00048623"/>
    </source>
</evidence>
<keyword evidence="11 19" id="KW-0460">Magnesium</keyword>
<gene>
    <name evidence="19 20" type="primary">cobS</name>
    <name evidence="20" type="ORF">D3P04_07765</name>
</gene>
<evidence type="ECO:0000256" key="9">
    <source>
        <dbReference type="ARBA" id="ARBA00022679"/>
    </source>
</evidence>
<keyword evidence="21" id="KW-1185">Reference proteome</keyword>
<evidence type="ECO:0000256" key="15">
    <source>
        <dbReference type="ARBA" id="ARBA00032605"/>
    </source>
</evidence>
<feature type="transmembrane region" description="Helical" evidence="19">
    <location>
        <begin position="69"/>
        <end position="86"/>
    </location>
</feature>
<dbReference type="NCBIfam" id="TIGR00317">
    <property type="entry name" value="cobS"/>
    <property type="match status" value="1"/>
</dbReference>
<dbReference type="GO" id="GO:0009236">
    <property type="term" value="P:cobalamin biosynthetic process"/>
    <property type="evidence" value="ECO:0007669"/>
    <property type="project" value="UniProtKB-UniRule"/>
</dbReference>
<feature type="transmembrane region" description="Helical" evidence="19">
    <location>
        <begin position="115"/>
        <end position="134"/>
    </location>
</feature>
<feature type="transmembrane region" description="Helical" evidence="19">
    <location>
        <begin position="182"/>
        <end position="207"/>
    </location>
</feature>
<dbReference type="EMBL" id="QZCG01000004">
    <property type="protein sequence ID" value="RJE86599.1"/>
    <property type="molecule type" value="Genomic_DNA"/>
</dbReference>
<evidence type="ECO:0000256" key="1">
    <source>
        <dbReference type="ARBA" id="ARBA00001946"/>
    </source>
</evidence>
<keyword evidence="7 19" id="KW-1003">Cell membrane</keyword>
<feature type="transmembrane region" description="Helical" evidence="19">
    <location>
        <begin position="227"/>
        <end position="246"/>
    </location>
</feature>
<evidence type="ECO:0000256" key="8">
    <source>
        <dbReference type="ARBA" id="ARBA00022573"/>
    </source>
</evidence>
<dbReference type="PANTHER" id="PTHR34148">
    <property type="entry name" value="ADENOSYLCOBINAMIDE-GDP RIBAZOLETRANSFERASE"/>
    <property type="match status" value="1"/>
</dbReference>
<organism evidence="20 21">
    <name type="scientific">Paracoccus onubensis</name>
    <dbReference type="NCBI Taxonomy" id="1675788"/>
    <lineage>
        <taxon>Bacteria</taxon>
        <taxon>Pseudomonadati</taxon>
        <taxon>Pseudomonadota</taxon>
        <taxon>Alphaproteobacteria</taxon>
        <taxon>Rhodobacterales</taxon>
        <taxon>Paracoccaceae</taxon>
        <taxon>Paracoccus</taxon>
    </lineage>
</organism>
<comment type="catalytic activity">
    <reaction evidence="18 19">
        <text>alpha-ribazole 5'-phosphate + adenosylcob(III)inamide-GDP = adenosylcob(III)alamin 5'-phosphate + GMP + H(+)</text>
        <dbReference type="Rhea" id="RHEA:23560"/>
        <dbReference type="ChEBI" id="CHEBI:15378"/>
        <dbReference type="ChEBI" id="CHEBI:57918"/>
        <dbReference type="ChEBI" id="CHEBI:58115"/>
        <dbReference type="ChEBI" id="CHEBI:60487"/>
        <dbReference type="ChEBI" id="CHEBI:60493"/>
        <dbReference type="EC" id="2.7.8.26"/>
    </reaction>
</comment>
<evidence type="ECO:0000256" key="10">
    <source>
        <dbReference type="ARBA" id="ARBA00022692"/>
    </source>
</evidence>
<proteinExistence type="inferred from homology"/>
<evidence type="ECO:0000256" key="5">
    <source>
        <dbReference type="ARBA" id="ARBA00013200"/>
    </source>
</evidence>
<dbReference type="InterPro" id="IPR003805">
    <property type="entry name" value="CobS"/>
</dbReference>
<comment type="pathway">
    <text evidence="3 19">Cofactor biosynthesis; adenosylcobalamin biosynthesis; adenosylcobalamin from cob(II)yrinate a,c-diamide: step 7/7.</text>
</comment>
<keyword evidence="10 19" id="KW-0812">Transmembrane</keyword>
<evidence type="ECO:0000256" key="13">
    <source>
        <dbReference type="ARBA" id="ARBA00023136"/>
    </source>
</evidence>
<protein>
    <recommendedName>
        <fullName evidence="6 19">Adenosylcobinamide-GDP ribazoletransferase</fullName>
        <ecNumber evidence="5 19">2.7.8.26</ecNumber>
    </recommendedName>
    <alternativeName>
        <fullName evidence="16 19">Cobalamin synthase</fullName>
    </alternativeName>
    <alternativeName>
        <fullName evidence="15 19">Cobalamin-5'-phosphate synthase</fullName>
    </alternativeName>
</protein>
<dbReference type="HAMAP" id="MF_00719">
    <property type="entry name" value="CobS"/>
    <property type="match status" value="1"/>
</dbReference>
<dbReference type="Proteomes" id="UP000284202">
    <property type="component" value="Unassembled WGS sequence"/>
</dbReference>
<dbReference type="Pfam" id="PF02654">
    <property type="entry name" value="CobS"/>
    <property type="match status" value="1"/>
</dbReference>
<accession>A0A418T097</accession>
<evidence type="ECO:0000313" key="20">
    <source>
        <dbReference type="EMBL" id="RJE86599.1"/>
    </source>
</evidence>
<evidence type="ECO:0000256" key="6">
    <source>
        <dbReference type="ARBA" id="ARBA00015850"/>
    </source>
</evidence>
<dbReference type="GO" id="GO:0005886">
    <property type="term" value="C:plasma membrane"/>
    <property type="evidence" value="ECO:0007669"/>
    <property type="project" value="UniProtKB-SubCell"/>
</dbReference>